<gene>
    <name evidence="1" type="ORF">I7I51_06831</name>
</gene>
<organism evidence="1 2">
    <name type="scientific">Ajellomyces capsulatus</name>
    <name type="common">Darling's disease fungus</name>
    <name type="synonym">Histoplasma capsulatum</name>
    <dbReference type="NCBI Taxonomy" id="5037"/>
    <lineage>
        <taxon>Eukaryota</taxon>
        <taxon>Fungi</taxon>
        <taxon>Dikarya</taxon>
        <taxon>Ascomycota</taxon>
        <taxon>Pezizomycotina</taxon>
        <taxon>Eurotiomycetes</taxon>
        <taxon>Eurotiomycetidae</taxon>
        <taxon>Onygenales</taxon>
        <taxon>Ajellomycetaceae</taxon>
        <taxon>Histoplasma</taxon>
    </lineage>
</organism>
<dbReference type="AlphaFoldDB" id="A0A8A1MLE7"/>
<dbReference type="EMBL" id="CP069115">
    <property type="protein sequence ID" value="QSS65980.1"/>
    <property type="molecule type" value="Genomic_DNA"/>
</dbReference>
<evidence type="ECO:0000313" key="1">
    <source>
        <dbReference type="EMBL" id="QSS65980.1"/>
    </source>
</evidence>
<reference evidence="1" key="1">
    <citation type="submission" date="2021-01" db="EMBL/GenBank/DDBJ databases">
        <title>Chromosome-level genome assembly of a human fungal pathogen reveals clustering of transcriptionally co-regulated genes.</title>
        <authorList>
            <person name="Voorhies M."/>
            <person name="Cohen S."/>
            <person name="Shea T.P."/>
            <person name="Petrus S."/>
            <person name="Munoz J.F."/>
            <person name="Poplawski S."/>
            <person name="Goldman W.E."/>
            <person name="Michael T."/>
            <person name="Cuomo C.A."/>
            <person name="Sil A."/>
            <person name="Beyhan S."/>
        </authorList>
    </citation>
    <scope>NUCLEOTIDE SEQUENCE</scope>
    <source>
        <strain evidence="1">WU24</strain>
    </source>
</reference>
<proteinExistence type="predicted"/>
<sequence>MVPNFSPPHRHDIYGHQGLAVPFHPRIYHIQKLNYYPHCVWRGAVVWRLGHWHGAFLVWLDGSEFHHCGVGRHKPCAFASRHGCHKQNFNTQRWICLDVDQLPLHRILRSWYAQENQVD</sequence>
<dbReference type="Proteomes" id="UP000663671">
    <property type="component" value="Chromosome 3"/>
</dbReference>
<evidence type="ECO:0000313" key="2">
    <source>
        <dbReference type="Proteomes" id="UP000663671"/>
    </source>
</evidence>
<dbReference type="VEuPathDB" id="FungiDB:I7I51_06831"/>
<accession>A0A8A1MLE7</accession>
<name>A0A8A1MLE7_AJECA</name>
<protein>
    <submittedName>
        <fullName evidence="1">Golgi GDP-mannose transporter</fullName>
    </submittedName>
</protein>